<evidence type="ECO:0000256" key="1">
    <source>
        <dbReference type="ARBA" id="ARBA00022723"/>
    </source>
</evidence>
<dbReference type="InterPro" id="IPR003759">
    <property type="entry name" value="Cbl-bd_cap"/>
</dbReference>
<dbReference type="GO" id="GO:0031419">
    <property type="term" value="F:cobalamin binding"/>
    <property type="evidence" value="ECO:0007669"/>
    <property type="project" value="InterPro"/>
</dbReference>
<dbReference type="GO" id="GO:0005829">
    <property type="term" value="C:cytosol"/>
    <property type="evidence" value="ECO:0007669"/>
    <property type="project" value="TreeGrafter"/>
</dbReference>
<dbReference type="GO" id="GO:0046872">
    <property type="term" value="F:metal ion binding"/>
    <property type="evidence" value="ECO:0007669"/>
    <property type="project" value="UniProtKB-KW"/>
</dbReference>
<dbReference type="GO" id="GO:0046653">
    <property type="term" value="P:tetrahydrofolate metabolic process"/>
    <property type="evidence" value="ECO:0007669"/>
    <property type="project" value="TreeGrafter"/>
</dbReference>
<keyword evidence="2" id="KW-0170">Cobalt</keyword>
<dbReference type="InterPro" id="IPR006158">
    <property type="entry name" value="Cobalamin-bd"/>
</dbReference>
<dbReference type="EMBL" id="DSVI01000005">
    <property type="protein sequence ID" value="HGT47218.1"/>
    <property type="molecule type" value="Genomic_DNA"/>
</dbReference>
<dbReference type="SMART" id="SM01018">
    <property type="entry name" value="B12-binding_2"/>
    <property type="match status" value="1"/>
</dbReference>
<dbReference type="InterPro" id="IPR050554">
    <property type="entry name" value="Met_Synthase/Corrinoid"/>
</dbReference>
<dbReference type="PANTHER" id="PTHR45833">
    <property type="entry name" value="METHIONINE SYNTHASE"/>
    <property type="match status" value="1"/>
</dbReference>
<dbReference type="Pfam" id="PF02310">
    <property type="entry name" value="B12-binding"/>
    <property type="match status" value="1"/>
</dbReference>
<reference evidence="4" key="1">
    <citation type="journal article" date="2020" name="mSystems">
        <title>Genome- and Community-Level Interaction Insights into Carbon Utilization and Element Cycling Functions of Hydrothermarchaeota in Hydrothermal Sediment.</title>
        <authorList>
            <person name="Zhou Z."/>
            <person name="Liu Y."/>
            <person name="Xu W."/>
            <person name="Pan J."/>
            <person name="Luo Z.H."/>
            <person name="Li M."/>
        </authorList>
    </citation>
    <scope>NUCLEOTIDE SEQUENCE [LARGE SCALE GENOMIC DNA]</scope>
    <source>
        <strain evidence="4">SpSt-500</strain>
    </source>
</reference>
<dbReference type="InterPro" id="IPR036594">
    <property type="entry name" value="Meth_synthase_dom"/>
</dbReference>
<organism evidence="4">
    <name type="scientific">Ignavibacterium album</name>
    <dbReference type="NCBI Taxonomy" id="591197"/>
    <lineage>
        <taxon>Bacteria</taxon>
        <taxon>Pseudomonadati</taxon>
        <taxon>Ignavibacteriota</taxon>
        <taxon>Ignavibacteria</taxon>
        <taxon>Ignavibacteriales</taxon>
        <taxon>Ignavibacteriaceae</taxon>
        <taxon>Ignavibacterium</taxon>
    </lineage>
</organism>
<dbReference type="Pfam" id="PF02607">
    <property type="entry name" value="B12-binding_2"/>
    <property type="match status" value="1"/>
</dbReference>
<evidence type="ECO:0000313" key="4">
    <source>
        <dbReference type="EMBL" id="HGT47218.1"/>
    </source>
</evidence>
<comment type="caution">
    <text evidence="4">The sequence shown here is derived from an EMBL/GenBank/DDBJ whole genome shotgun (WGS) entry which is preliminary data.</text>
</comment>
<accession>A0A832DFH3</accession>
<name>A0A832DFH3_9BACT</name>
<protein>
    <submittedName>
        <fullName evidence="4">Cobalamin-binding protein</fullName>
    </submittedName>
</protein>
<dbReference type="SUPFAM" id="SSF52242">
    <property type="entry name" value="Cobalamin (vitamin B12)-binding domain"/>
    <property type="match status" value="1"/>
</dbReference>
<dbReference type="PANTHER" id="PTHR45833:SF1">
    <property type="entry name" value="METHIONINE SYNTHASE"/>
    <property type="match status" value="1"/>
</dbReference>
<evidence type="ECO:0000256" key="2">
    <source>
        <dbReference type="ARBA" id="ARBA00023285"/>
    </source>
</evidence>
<gene>
    <name evidence="4" type="ORF">ENS56_04240</name>
</gene>
<proteinExistence type="predicted"/>
<keyword evidence="1" id="KW-0479">Metal-binding</keyword>
<dbReference type="PROSITE" id="PS51332">
    <property type="entry name" value="B12_BINDING"/>
    <property type="match status" value="1"/>
</dbReference>
<feature type="domain" description="B12-binding" evidence="3">
    <location>
        <begin position="90"/>
        <end position="212"/>
    </location>
</feature>
<dbReference type="GO" id="GO:0050667">
    <property type="term" value="P:homocysteine metabolic process"/>
    <property type="evidence" value="ECO:0007669"/>
    <property type="project" value="TreeGrafter"/>
</dbReference>
<dbReference type="AlphaFoldDB" id="A0A832DFH3"/>
<sequence>MNKIKQSHFLDFYNNLIEGNKDRCSEIVKDLLDDGVDLKEIYVELFQKALYRIGKLWDKNEITIPEEHMATQIVEALISKFSPAVTTDSKNKVVVTCIDKEFHEIGAKMVANIFELNGWKTFYLGASVPLRELTKFINNSDPQIIALSWSLYLNLARFLEMIDTLTKLFPTKKIIVGGQALAENSDQLLKKYSNVIHIKSIYELDEYLKNNF</sequence>
<dbReference type="Gene3D" id="3.40.50.280">
    <property type="entry name" value="Cobalamin-binding domain"/>
    <property type="match status" value="1"/>
</dbReference>
<evidence type="ECO:0000259" key="3">
    <source>
        <dbReference type="PROSITE" id="PS51332"/>
    </source>
</evidence>
<dbReference type="SUPFAM" id="SSF47644">
    <property type="entry name" value="Methionine synthase domain"/>
    <property type="match status" value="1"/>
</dbReference>
<dbReference type="InterPro" id="IPR036724">
    <property type="entry name" value="Cobalamin-bd_sf"/>
</dbReference>
<dbReference type="GO" id="GO:0008705">
    <property type="term" value="F:methionine synthase activity"/>
    <property type="evidence" value="ECO:0007669"/>
    <property type="project" value="TreeGrafter"/>
</dbReference>
<dbReference type="Gene3D" id="1.10.1240.10">
    <property type="entry name" value="Methionine synthase domain"/>
    <property type="match status" value="1"/>
</dbReference>